<keyword evidence="2" id="KW-0378">Hydrolase</keyword>
<sequence>MFKQYVNNEQFNLQINRFFNDFYQDDERANQDLQAIIPRLTDTDSWYNTWIEYAAMREHQKDFDLASVYYQAAEFYMESSDPKKEKVYQKYRETFYKGFHDFEYETYQIPYEDSYLPAIKFMTPGACNTLLFFGGYDSYMEEMMKMMNYLIGINYNIIVFDGPGQGTALKNGLKFIHNWEKPVSTVIDYFKLDRVSILGASWGGYLAMRAAAFEKRIDKVIAFNIFYSGLDALKMRIPDNIWNKLTTLLATNEADKINTMFKQMMATSIDLNWKVKKGMENTGEKTPFNLLKNFKKHTMAGIGQFINQEVLLLAGEDDQYVPISRLPQIESELCNAASITSVVFTKKTGGEQHCQAGHRHLAFDEIKRFLRHKLY</sequence>
<dbReference type="AlphaFoldDB" id="A0A1S9TIH8"/>
<dbReference type="GO" id="GO:0016787">
    <property type="term" value="F:hydrolase activity"/>
    <property type="evidence" value="ECO:0007669"/>
    <property type="project" value="UniProtKB-KW"/>
</dbReference>
<dbReference type="SUPFAM" id="SSF53474">
    <property type="entry name" value="alpha/beta-Hydrolases"/>
    <property type="match status" value="1"/>
</dbReference>
<dbReference type="RefSeq" id="WP_078205506.1">
    <property type="nucleotide sequence ID" value="NZ_MUAJ01000044.1"/>
</dbReference>
<dbReference type="Proteomes" id="UP000190906">
    <property type="component" value="Unassembled WGS sequence"/>
</dbReference>
<evidence type="ECO:0000259" key="1">
    <source>
        <dbReference type="Pfam" id="PF00561"/>
    </source>
</evidence>
<comment type="caution">
    <text evidence="2">The sequence shown here is derived from an EMBL/GenBank/DDBJ whole genome shotgun (WGS) entry which is preliminary data.</text>
</comment>
<dbReference type="InterPro" id="IPR029058">
    <property type="entry name" value="AB_hydrolase_fold"/>
</dbReference>
<protein>
    <submittedName>
        <fullName evidence="2">Alpha/beta hydrolase</fullName>
    </submittedName>
</protein>
<proteinExistence type="predicted"/>
<organism evidence="2 3">
    <name type="scientific">Bacillus cereus</name>
    <dbReference type="NCBI Taxonomy" id="1396"/>
    <lineage>
        <taxon>Bacteria</taxon>
        <taxon>Bacillati</taxon>
        <taxon>Bacillota</taxon>
        <taxon>Bacilli</taxon>
        <taxon>Bacillales</taxon>
        <taxon>Bacillaceae</taxon>
        <taxon>Bacillus</taxon>
        <taxon>Bacillus cereus group</taxon>
    </lineage>
</organism>
<reference evidence="2 3" key="1">
    <citation type="submission" date="2017-01" db="EMBL/GenBank/DDBJ databases">
        <title>Bacillus cereus isolates.</title>
        <authorList>
            <person name="Beno S.M."/>
        </authorList>
    </citation>
    <scope>NUCLEOTIDE SEQUENCE [LARGE SCALE GENOMIC DNA]</scope>
    <source>
        <strain evidence="2 3">FSL H8-0485</strain>
    </source>
</reference>
<name>A0A1S9TIH8_BACCE</name>
<dbReference type="InterPro" id="IPR000073">
    <property type="entry name" value="AB_hydrolase_1"/>
</dbReference>
<evidence type="ECO:0000313" key="2">
    <source>
        <dbReference type="EMBL" id="OOR09549.1"/>
    </source>
</evidence>
<accession>A0A1S9TIH8</accession>
<dbReference type="EMBL" id="MUAJ01000044">
    <property type="protein sequence ID" value="OOR09549.1"/>
    <property type="molecule type" value="Genomic_DNA"/>
</dbReference>
<dbReference type="Gene3D" id="3.40.50.1820">
    <property type="entry name" value="alpha/beta hydrolase"/>
    <property type="match status" value="1"/>
</dbReference>
<dbReference type="Pfam" id="PF00561">
    <property type="entry name" value="Abhydrolase_1"/>
    <property type="match status" value="1"/>
</dbReference>
<dbReference type="PRINTS" id="PR00111">
    <property type="entry name" value="ABHYDROLASE"/>
</dbReference>
<evidence type="ECO:0000313" key="3">
    <source>
        <dbReference type="Proteomes" id="UP000190906"/>
    </source>
</evidence>
<feature type="domain" description="AB hydrolase-1" evidence="1">
    <location>
        <begin position="134"/>
        <end position="335"/>
    </location>
</feature>
<gene>
    <name evidence="2" type="ORF">BW897_27295</name>
</gene>